<proteinExistence type="predicted"/>
<dbReference type="EMBL" id="HBGU01061077">
    <property type="protein sequence ID" value="CAD9516257.1"/>
    <property type="molecule type" value="Transcribed_RNA"/>
</dbReference>
<gene>
    <name evidence="2" type="ORF">CBRE1094_LOCUS33187</name>
</gene>
<keyword evidence="1" id="KW-0732">Signal</keyword>
<name>A0A7S2N2S0_9EUKA</name>
<evidence type="ECO:0000256" key="1">
    <source>
        <dbReference type="SAM" id="SignalP"/>
    </source>
</evidence>
<feature type="chain" id="PRO_5031142143" evidence="1">
    <location>
        <begin position="17"/>
        <end position="159"/>
    </location>
</feature>
<evidence type="ECO:0000313" key="2">
    <source>
        <dbReference type="EMBL" id="CAD9516257.1"/>
    </source>
</evidence>
<protein>
    <submittedName>
        <fullName evidence="2">Uncharacterized protein</fullName>
    </submittedName>
</protein>
<feature type="signal peptide" evidence="1">
    <location>
        <begin position="1"/>
        <end position="16"/>
    </location>
</feature>
<dbReference type="AlphaFoldDB" id="A0A7S2N2S0"/>
<sequence length="159" mass="17518">MVRKLLFVATLSVASGFKVDQAPVKTALLQLRGGADATQIAKYVAYSTSAFMFIPAGRDVFSPGAEIMPDDDKLLGKMFTDKSKEGYMFMWNQWGVNWIMLSIMKILAVSSGSADFLKLGFATDVVTFAMMFKGWIPEFKPFVVMFGLELLALGKLAFA</sequence>
<reference evidence="2" key="1">
    <citation type="submission" date="2021-01" db="EMBL/GenBank/DDBJ databases">
        <authorList>
            <person name="Corre E."/>
            <person name="Pelletier E."/>
            <person name="Niang G."/>
            <person name="Scheremetjew M."/>
            <person name="Finn R."/>
            <person name="Kale V."/>
            <person name="Holt S."/>
            <person name="Cochrane G."/>
            <person name="Meng A."/>
            <person name="Brown T."/>
            <person name="Cohen L."/>
        </authorList>
    </citation>
    <scope>NUCLEOTIDE SEQUENCE</scope>
    <source>
        <strain evidence="2">UTEX LB 985</strain>
    </source>
</reference>
<organism evidence="2">
    <name type="scientific">Haptolina brevifila</name>
    <dbReference type="NCBI Taxonomy" id="156173"/>
    <lineage>
        <taxon>Eukaryota</taxon>
        <taxon>Haptista</taxon>
        <taxon>Haptophyta</taxon>
        <taxon>Prymnesiophyceae</taxon>
        <taxon>Prymnesiales</taxon>
        <taxon>Prymnesiaceae</taxon>
        <taxon>Haptolina</taxon>
    </lineage>
</organism>
<accession>A0A7S2N2S0</accession>